<sequence length="422" mass="47050">MLDKIFNMFKNKKSTDYVILGASAAGINAAKTLRELDSEANIIIISKDEKIYSRCMLHHVISNHKTVEDINFAGDKFIEENNINWIKGRSVKSIDSEEKLVELEDQIIQYDKLLIATGASAFIPPIKHLRDGNFVYTLRNIDEIDKIKEKASQSKKAAIIGAGLVGIDALAGLLEYKNLEVSLVYNGKRILDKQLDKYSASTYEDKFIEKGAKLYPNSAIKEIVLEANKDVKGIKFEDGSILESDMIIVATGVAPNAGFIDSTKIEYNRGIVINDKCETTEKDIYAAGDVVGKNAIWPLAVKQGIVAAYNMLGKEKQIDDNFAFKNSMNFMGIATVSLGLTSPPDEEYKVISRCDEKGYKKFVYKDNVIYGLVAQGDISYTGTIAYLIKNKIEIPNLEDRIFDVGYADFLALKENGEFCYNI</sequence>
<feature type="domain" description="NADH-rubredoxin oxidoreductase C-terminal" evidence="5">
    <location>
        <begin position="326"/>
        <end position="392"/>
    </location>
</feature>
<dbReference type="STRING" id="1121325.SAMN04515677_10951"/>
<dbReference type="RefSeq" id="WP_092727265.1">
    <property type="nucleotide sequence ID" value="NZ_FNGW01000009.1"/>
</dbReference>
<dbReference type="EMBL" id="FNGW01000009">
    <property type="protein sequence ID" value="SDM33114.1"/>
    <property type="molecule type" value="Genomic_DNA"/>
</dbReference>
<evidence type="ECO:0000256" key="3">
    <source>
        <dbReference type="ARBA" id="ARBA00022827"/>
    </source>
</evidence>
<evidence type="ECO:0000256" key="1">
    <source>
        <dbReference type="ARBA" id="ARBA00001974"/>
    </source>
</evidence>
<reference evidence="6 7" key="1">
    <citation type="submission" date="2016-10" db="EMBL/GenBank/DDBJ databases">
        <authorList>
            <person name="de Groot N.N."/>
        </authorList>
    </citation>
    <scope>NUCLEOTIDE SEQUENCE [LARGE SCALE GENOMIC DNA]</scope>
    <source>
        <strain evidence="6 7">DSM 797</strain>
    </source>
</reference>
<proteinExistence type="predicted"/>
<organism evidence="6 7">
    <name type="scientific">Romboutsia lituseburensis DSM 797</name>
    <dbReference type="NCBI Taxonomy" id="1121325"/>
    <lineage>
        <taxon>Bacteria</taxon>
        <taxon>Bacillati</taxon>
        <taxon>Bacillota</taxon>
        <taxon>Clostridia</taxon>
        <taxon>Peptostreptococcales</taxon>
        <taxon>Peptostreptococcaceae</taxon>
        <taxon>Romboutsia</taxon>
    </lineage>
</organism>
<dbReference type="InterPro" id="IPR016156">
    <property type="entry name" value="FAD/NAD-linked_Rdtase_dimer_sf"/>
</dbReference>
<dbReference type="InterPro" id="IPR041575">
    <property type="entry name" value="Rubredoxin_C"/>
</dbReference>
<keyword evidence="7" id="KW-1185">Reference proteome</keyword>
<dbReference type="SUPFAM" id="SSF51905">
    <property type="entry name" value="FAD/NAD(P)-binding domain"/>
    <property type="match status" value="1"/>
</dbReference>
<dbReference type="PANTHER" id="PTHR43429">
    <property type="entry name" value="PYRIDINE NUCLEOTIDE-DISULFIDE OXIDOREDUCTASE DOMAIN-CONTAINING"/>
    <property type="match status" value="1"/>
</dbReference>
<dbReference type="PANTHER" id="PTHR43429:SF3">
    <property type="entry name" value="NITRITE REDUCTASE [NAD(P)H]"/>
    <property type="match status" value="1"/>
</dbReference>
<evidence type="ECO:0000313" key="7">
    <source>
        <dbReference type="Proteomes" id="UP000199068"/>
    </source>
</evidence>
<dbReference type="Pfam" id="PF18267">
    <property type="entry name" value="Rubredoxin_C"/>
    <property type="match status" value="1"/>
</dbReference>
<dbReference type="Proteomes" id="UP000199068">
    <property type="component" value="Unassembled WGS sequence"/>
</dbReference>
<dbReference type="Gene3D" id="3.50.50.60">
    <property type="entry name" value="FAD/NAD(P)-binding domain"/>
    <property type="match status" value="2"/>
</dbReference>
<dbReference type="Gene3D" id="3.30.390.30">
    <property type="match status" value="1"/>
</dbReference>
<evidence type="ECO:0000313" key="6">
    <source>
        <dbReference type="EMBL" id="SDM33114.1"/>
    </source>
</evidence>
<comment type="cofactor">
    <cofactor evidence="1">
        <name>FAD</name>
        <dbReference type="ChEBI" id="CHEBI:57692"/>
    </cofactor>
</comment>
<feature type="domain" description="FAD/NAD(P)-binding" evidence="4">
    <location>
        <begin position="16"/>
        <end position="304"/>
    </location>
</feature>
<dbReference type="PRINTS" id="PR00368">
    <property type="entry name" value="FADPNR"/>
</dbReference>
<dbReference type="InterPro" id="IPR036188">
    <property type="entry name" value="FAD/NAD-bd_sf"/>
</dbReference>
<dbReference type="GO" id="GO:0016491">
    <property type="term" value="F:oxidoreductase activity"/>
    <property type="evidence" value="ECO:0007669"/>
    <property type="project" value="InterPro"/>
</dbReference>
<dbReference type="AlphaFoldDB" id="A0A1G9SCC0"/>
<name>A0A1G9SCC0_9FIRM</name>
<keyword evidence="3" id="KW-0274">FAD</keyword>
<dbReference type="InterPro" id="IPR023753">
    <property type="entry name" value="FAD/NAD-binding_dom"/>
</dbReference>
<gene>
    <name evidence="6" type="ORF">SAMN04515677_10951</name>
</gene>
<evidence type="ECO:0000256" key="2">
    <source>
        <dbReference type="ARBA" id="ARBA00022630"/>
    </source>
</evidence>
<accession>A0A1G9SCC0</accession>
<evidence type="ECO:0000259" key="5">
    <source>
        <dbReference type="Pfam" id="PF18267"/>
    </source>
</evidence>
<dbReference type="Pfam" id="PF07992">
    <property type="entry name" value="Pyr_redox_2"/>
    <property type="match status" value="1"/>
</dbReference>
<keyword evidence="2" id="KW-0285">Flavoprotein</keyword>
<dbReference type="PRINTS" id="PR00411">
    <property type="entry name" value="PNDRDTASEI"/>
</dbReference>
<evidence type="ECO:0000259" key="4">
    <source>
        <dbReference type="Pfam" id="PF07992"/>
    </source>
</evidence>
<protein>
    <submittedName>
        <fullName evidence="6">Pyridine nucleotide-disulphide oxidoreductase</fullName>
    </submittedName>
</protein>
<dbReference type="InterPro" id="IPR050260">
    <property type="entry name" value="FAD-bd_OxRdtase"/>
</dbReference>